<dbReference type="OrthoDB" id="484666at2"/>
<dbReference type="AlphaFoldDB" id="A0A0D8ZUE0"/>
<evidence type="ECO:0000313" key="1">
    <source>
        <dbReference type="EMBL" id="KJH70856.1"/>
    </source>
</evidence>
<protein>
    <recommendedName>
        <fullName evidence="3">CYTH domain-containing protein</fullName>
    </recommendedName>
</protein>
<gene>
    <name evidence="1" type="ORF">UH38_15800</name>
</gene>
<organism evidence="1 2">
    <name type="scientific">Aliterella atlantica CENA595</name>
    <dbReference type="NCBI Taxonomy" id="1618023"/>
    <lineage>
        <taxon>Bacteria</taxon>
        <taxon>Bacillati</taxon>
        <taxon>Cyanobacteriota</taxon>
        <taxon>Cyanophyceae</taxon>
        <taxon>Chroococcidiopsidales</taxon>
        <taxon>Aliterellaceae</taxon>
        <taxon>Aliterella</taxon>
    </lineage>
</organism>
<dbReference type="STRING" id="1618023.UH38_15800"/>
<sequence length="188" mass="21874">MLISTELRWFYPGKLPEDIFAWFNSGNLGQTPEQREDIYLFVAPDCDYMGVKLRQGRLEVKWRKAELGTISFGNLVAGKLEKWSKWLCADETEESFQPQSVVTKSEWLRVKKVRWQRTQRDCSVEITQLEINGNTWWSLAFEAVGKEQDAIANLQSVGSKIFQDYNLHQLQVEDSFAYPSWLAIATRK</sequence>
<dbReference type="EMBL" id="JYON01000017">
    <property type="protein sequence ID" value="KJH70856.1"/>
    <property type="molecule type" value="Genomic_DNA"/>
</dbReference>
<evidence type="ECO:0000313" key="2">
    <source>
        <dbReference type="Proteomes" id="UP000032452"/>
    </source>
</evidence>
<evidence type="ECO:0008006" key="3">
    <source>
        <dbReference type="Google" id="ProtNLM"/>
    </source>
</evidence>
<comment type="caution">
    <text evidence="1">The sequence shown here is derived from an EMBL/GenBank/DDBJ whole genome shotgun (WGS) entry which is preliminary data.</text>
</comment>
<dbReference type="PATRIC" id="fig|1618023.3.peg.187"/>
<accession>A0A0D8ZUE0</accession>
<reference evidence="1 2" key="1">
    <citation type="submission" date="2015-02" db="EMBL/GenBank/DDBJ databases">
        <title>Draft genome of a novel marine cyanobacterium (Chroococcales) isolated from South Atlantic Ocean.</title>
        <authorList>
            <person name="Rigonato J."/>
            <person name="Alvarenga D.O."/>
            <person name="Branco L.H."/>
            <person name="Varani A.M."/>
            <person name="Brandini F.P."/>
            <person name="Fiore M.F."/>
        </authorList>
    </citation>
    <scope>NUCLEOTIDE SEQUENCE [LARGE SCALE GENOMIC DNA]</scope>
    <source>
        <strain evidence="1 2">CENA595</strain>
    </source>
</reference>
<dbReference type="RefSeq" id="WP_045055639.1">
    <property type="nucleotide sequence ID" value="NZ_CAWMDP010000003.1"/>
</dbReference>
<proteinExistence type="predicted"/>
<keyword evidence="2" id="KW-1185">Reference proteome</keyword>
<dbReference type="Proteomes" id="UP000032452">
    <property type="component" value="Unassembled WGS sequence"/>
</dbReference>
<name>A0A0D8ZUE0_9CYAN</name>